<reference evidence="3" key="1">
    <citation type="submission" date="2017-02" db="UniProtKB">
        <authorList>
            <consortium name="WormBaseParasite"/>
        </authorList>
    </citation>
    <scope>IDENTIFICATION</scope>
</reference>
<keyword evidence="2" id="KW-1185">Reference proteome</keyword>
<dbReference type="Proteomes" id="UP000036681">
    <property type="component" value="Unplaced"/>
</dbReference>
<keyword evidence="1" id="KW-0812">Transmembrane</keyword>
<dbReference type="AlphaFoldDB" id="A0A0M3IFA3"/>
<feature type="transmembrane region" description="Helical" evidence="1">
    <location>
        <begin position="79"/>
        <end position="104"/>
    </location>
</feature>
<accession>A0A0M3IFA3</accession>
<keyword evidence="1" id="KW-0472">Membrane</keyword>
<organism evidence="2 3">
    <name type="scientific">Ascaris lumbricoides</name>
    <name type="common">Giant roundworm</name>
    <dbReference type="NCBI Taxonomy" id="6252"/>
    <lineage>
        <taxon>Eukaryota</taxon>
        <taxon>Metazoa</taxon>
        <taxon>Ecdysozoa</taxon>
        <taxon>Nematoda</taxon>
        <taxon>Chromadorea</taxon>
        <taxon>Rhabditida</taxon>
        <taxon>Spirurina</taxon>
        <taxon>Ascaridomorpha</taxon>
        <taxon>Ascaridoidea</taxon>
        <taxon>Ascarididae</taxon>
        <taxon>Ascaris</taxon>
    </lineage>
</organism>
<proteinExistence type="predicted"/>
<keyword evidence="1" id="KW-1133">Transmembrane helix</keyword>
<evidence type="ECO:0000313" key="3">
    <source>
        <dbReference type="WBParaSite" id="ALUE_0001687101-mRNA-1"/>
    </source>
</evidence>
<evidence type="ECO:0000256" key="1">
    <source>
        <dbReference type="SAM" id="Phobius"/>
    </source>
</evidence>
<evidence type="ECO:0000313" key="2">
    <source>
        <dbReference type="Proteomes" id="UP000036681"/>
    </source>
</evidence>
<protein>
    <submittedName>
        <fullName evidence="3">TPA-induced transmembrane protein</fullName>
    </submittedName>
</protein>
<dbReference type="WBParaSite" id="ALUE_0001687101-mRNA-1">
    <property type="protein sequence ID" value="ALUE_0001687101-mRNA-1"/>
    <property type="gene ID" value="ALUE_0001687101"/>
</dbReference>
<name>A0A0M3IFA3_ASCLU</name>
<sequence>MSTMHLKEDDENYDVLYPVQSYTDFHSSDVPGMGTSVEVKQPKGSGLTPSGLNGAASHHDIYKISNDDRTSVHFGVHNIIAIKVVFGLMIFSILIVLFLAYLVLISRLRCSQQEEDNLIGAVINSKQLYGNINKGWLSTHIWKYHANFVAVESKVPGKSPYVITPTKKIAQQLFAFENMPKEIECESMAIATVLLFLAKNSEPPSGVMFYPVHPSARLVSRPRTKFDDLFLSHYQLQSELQKMMMPINFAQAAESENDANPSKRDFFDAKREEILADDERNQSFLASFSLNLVRLFYAQLPDSSLCTVFVLSGISQEAAQWEEKIYTTSILRPHLKRSTHNPSSMTSSYSFYI</sequence>